<keyword evidence="9" id="KW-1185">Reference proteome</keyword>
<keyword evidence="4" id="KW-0732">Signal</keyword>
<dbReference type="SUPFAM" id="SSF53649">
    <property type="entry name" value="Alkaline phosphatase-like"/>
    <property type="match status" value="1"/>
</dbReference>
<dbReference type="InterPro" id="IPR024607">
    <property type="entry name" value="Sulfatase_CS"/>
</dbReference>
<dbReference type="PANTHER" id="PTHR42693">
    <property type="entry name" value="ARYLSULFATASE FAMILY MEMBER"/>
    <property type="match status" value="1"/>
</dbReference>
<evidence type="ECO:0000256" key="5">
    <source>
        <dbReference type="ARBA" id="ARBA00022801"/>
    </source>
</evidence>
<evidence type="ECO:0000256" key="4">
    <source>
        <dbReference type="ARBA" id="ARBA00022729"/>
    </source>
</evidence>
<keyword evidence="3" id="KW-0479">Metal-binding</keyword>
<evidence type="ECO:0000256" key="3">
    <source>
        <dbReference type="ARBA" id="ARBA00022723"/>
    </source>
</evidence>
<reference evidence="8 9" key="1">
    <citation type="submission" date="2020-08" db="EMBL/GenBank/DDBJ databases">
        <title>Sphingobacterium sp. DN04309 isolated from aquaculture water.</title>
        <authorList>
            <person name="Zhang M."/>
        </authorList>
    </citation>
    <scope>NUCLEOTIDE SEQUENCE [LARGE SCALE GENOMIC DNA]</scope>
    <source>
        <strain evidence="8 9">DN04309</strain>
    </source>
</reference>
<gene>
    <name evidence="8" type="ORF">H8B04_06545</name>
</gene>
<evidence type="ECO:0000259" key="7">
    <source>
        <dbReference type="Pfam" id="PF00884"/>
    </source>
</evidence>
<comment type="similarity">
    <text evidence="2">Belongs to the sulfatase family.</text>
</comment>
<organism evidence="8 9">
    <name type="scientific">Sphingobacterium litopenaei</name>
    <dbReference type="NCBI Taxonomy" id="2763500"/>
    <lineage>
        <taxon>Bacteria</taxon>
        <taxon>Pseudomonadati</taxon>
        <taxon>Bacteroidota</taxon>
        <taxon>Sphingobacteriia</taxon>
        <taxon>Sphingobacteriales</taxon>
        <taxon>Sphingobacteriaceae</taxon>
        <taxon>Sphingobacterium</taxon>
    </lineage>
</organism>
<accession>A0ABR7YD48</accession>
<comment type="cofactor">
    <cofactor evidence="1">
        <name>Ca(2+)</name>
        <dbReference type="ChEBI" id="CHEBI:29108"/>
    </cofactor>
</comment>
<evidence type="ECO:0000313" key="9">
    <source>
        <dbReference type="Proteomes" id="UP000651271"/>
    </source>
</evidence>
<keyword evidence="6" id="KW-0106">Calcium</keyword>
<evidence type="ECO:0000256" key="2">
    <source>
        <dbReference type="ARBA" id="ARBA00008779"/>
    </source>
</evidence>
<dbReference type="EMBL" id="JACOIJ010000009">
    <property type="protein sequence ID" value="MBD1429226.1"/>
    <property type="molecule type" value="Genomic_DNA"/>
</dbReference>
<evidence type="ECO:0000256" key="6">
    <source>
        <dbReference type="ARBA" id="ARBA00022837"/>
    </source>
</evidence>
<dbReference type="InterPro" id="IPR050738">
    <property type="entry name" value="Sulfatase"/>
</dbReference>
<dbReference type="PANTHER" id="PTHR42693:SF42">
    <property type="entry name" value="ARYLSULFATASE G"/>
    <property type="match status" value="1"/>
</dbReference>
<name>A0ABR7YD48_9SPHI</name>
<dbReference type="Pfam" id="PF00884">
    <property type="entry name" value="Sulfatase"/>
    <property type="match status" value="1"/>
</dbReference>
<protein>
    <submittedName>
        <fullName evidence="8">Sulfatase-like hydrolase/transferase</fullName>
    </submittedName>
</protein>
<keyword evidence="5" id="KW-0378">Hydrolase</keyword>
<dbReference type="InterPro" id="IPR000917">
    <property type="entry name" value="Sulfatase_N"/>
</dbReference>
<sequence length="160" mass="17800">MYVFIYLSIISLEVVLAQNQIAKPNIIIILADDLGFKDLGFMGAKYYHTPNLDQLAKASHVYYQAYAGASNCAPSRACLLTGQNTPKHGIYTVGSSSRGNAKDRKLIPVENQEFLPTRFPTIATFLKEQGYNTASIGKWHLFTTLVATLLTIRTVRNKLE</sequence>
<comment type="caution">
    <text evidence="8">The sequence shown here is derived from an EMBL/GenBank/DDBJ whole genome shotgun (WGS) entry which is preliminary data.</text>
</comment>
<dbReference type="InterPro" id="IPR017850">
    <property type="entry name" value="Alkaline_phosphatase_core_sf"/>
</dbReference>
<dbReference type="PROSITE" id="PS00149">
    <property type="entry name" value="SULFATASE_2"/>
    <property type="match status" value="1"/>
</dbReference>
<feature type="domain" description="Sulfatase N-terminal" evidence="7">
    <location>
        <begin position="24"/>
        <end position="142"/>
    </location>
</feature>
<dbReference type="Gene3D" id="3.40.720.10">
    <property type="entry name" value="Alkaline Phosphatase, subunit A"/>
    <property type="match status" value="1"/>
</dbReference>
<dbReference type="Proteomes" id="UP000651271">
    <property type="component" value="Unassembled WGS sequence"/>
</dbReference>
<evidence type="ECO:0000313" key="8">
    <source>
        <dbReference type="EMBL" id="MBD1429226.1"/>
    </source>
</evidence>
<proteinExistence type="inferred from homology"/>
<evidence type="ECO:0000256" key="1">
    <source>
        <dbReference type="ARBA" id="ARBA00001913"/>
    </source>
</evidence>